<evidence type="ECO:0000256" key="3">
    <source>
        <dbReference type="SAM" id="Phobius"/>
    </source>
</evidence>
<dbReference type="RefSeq" id="WP_125084472.1">
    <property type="nucleotide sequence ID" value="NZ_CP034248.1"/>
</dbReference>
<keyword evidence="1" id="KW-0175">Coiled coil</keyword>
<dbReference type="Proteomes" id="UP000273145">
    <property type="component" value="Chromosome"/>
</dbReference>
<accession>A0A3Q8SDW9</accession>
<feature type="transmembrane region" description="Helical" evidence="3">
    <location>
        <begin position="12"/>
        <end position="31"/>
    </location>
</feature>
<evidence type="ECO:0000313" key="5">
    <source>
        <dbReference type="Proteomes" id="UP000273145"/>
    </source>
</evidence>
<organism evidence="4 5">
    <name type="scientific">Paenibacillus lentus</name>
    <dbReference type="NCBI Taxonomy" id="1338368"/>
    <lineage>
        <taxon>Bacteria</taxon>
        <taxon>Bacillati</taxon>
        <taxon>Bacillota</taxon>
        <taxon>Bacilli</taxon>
        <taxon>Bacillales</taxon>
        <taxon>Paenibacillaceae</taxon>
        <taxon>Paenibacillus</taxon>
    </lineage>
</organism>
<keyword evidence="3" id="KW-0812">Transmembrane</keyword>
<name>A0A3Q8SDW9_9BACL</name>
<dbReference type="OrthoDB" id="2385264at2"/>
<keyword evidence="3" id="KW-0472">Membrane</keyword>
<feature type="region of interest" description="Disordered" evidence="2">
    <location>
        <begin position="484"/>
        <end position="505"/>
    </location>
</feature>
<keyword evidence="3" id="KW-1133">Transmembrane helix</keyword>
<reference evidence="4 5" key="1">
    <citation type="submission" date="2018-11" db="EMBL/GenBank/DDBJ databases">
        <title>Genome sequencing of Paenibacillus lentus DSM25539(T).</title>
        <authorList>
            <person name="Kook J.-K."/>
            <person name="Park S.-N."/>
            <person name="Lim Y.K."/>
        </authorList>
    </citation>
    <scope>NUCLEOTIDE SEQUENCE [LARGE SCALE GENOMIC DNA]</scope>
    <source>
        <strain evidence="4 5">DSM 25539</strain>
    </source>
</reference>
<dbReference type="AlphaFoldDB" id="A0A3Q8SDW9"/>
<evidence type="ECO:0000256" key="1">
    <source>
        <dbReference type="SAM" id="Coils"/>
    </source>
</evidence>
<proteinExistence type="predicted"/>
<evidence type="ECO:0000256" key="2">
    <source>
        <dbReference type="SAM" id="MobiDB-lite"/>
    </source>
</evidence>
<evidence type="ECO:0000313" key="4">
    <source>
        <dbReference type="EMBL" id="AZK48314.1"/>
    </source>
</evidence>
<feature type="coiled-coil region" evidence="1">
    <location>
        <begin position="434"/>
        <end position="468"/>
    </location>
</feature>
<feature type="compositionally biased region" description="Polar residues" evidence="2">
    <location>
        <begin position="308"/>
        <end position="317"/>
    </location>
</feature>
<protein>
    <submittedName>
        <fullName evidence="4">Uncharacterized protein</fullName>
    </submittedName>
</protein>
<dbReference type="EMBL" id="CP034248">
    <property type="protein sequence ID" value="AZK48314.1"/>
    <property type="molecule type" value="Genomic_DNA"/>
</dbReference>
<dbReference type="KEGG" id="plen:EIM92_20805"/>
<gene>
    <name evidence="4" type="ORF">EIM92_20805</name>
</gene>
<sequence>MFDKRRSEHGAVTVFLIVIFAAVFAFVAIFIDFARMSALQARAEALAHAAVRSVLSAYDKQLLEDYGLFAFGETDGNYIMSKVLQDNFDLVIRSDDLPIMGARLDASSIEMLRPLGDYSVFAQQIREEMKYKAPIDLAIEVINKFKPLSQVMKEASNTVDLLAKLQKLYDRREEKLDQLLAAQKQAAFSAKGYSDRLARLNYASIPNKPLGDRIYLISDAASQYQDYLEKWEEDQQREASDQIYTDLLADFRYDTRAAFDALSDANRNAERQHAQQLTAARLLLSEVREINEQMRQVIRESEKRSAQHGYNSVSAAPSTGGEDTVTGEMELAGIRNKSQSLLLQESFIADLEAGIEAQESSFNNARQTVISLLSKSSAIGAVSFGNISAFKSETIQASRNIDRYLRTYVDSGSGNILERFKATLEAHRTSDAERKQTEKQAAAELKEVSNLLKQIEDLKNKMGEHQKQFDLLKGYFDGNRKLNQDQTAESEENSRKRGTDPYETGEQAMGGMDALYASLSEILSSLTDNAYQTEYVTSYFEFFDVSTLKGLMEGRPDKLEAIVEQFAPERQEVEYILYGFHNPAGNVAAVYGEIFTMRLAIRTMEGLIKHANKINPLAILASALLHGVVEAIKDMVLLCQKGSIPLSSFLKINLTYRDHLRLFLLLHGGSEQRLSRMIAVIRFKTGINPDERATYIKGEVTAALPLWFLPGVSKAIGSAGALKGRVEGSKYYVVKQAHYSY</sequence>
<keyword evidence="5" id="KW-1185">Reference proteome</keyword>
<feature type="region of interest" description="Disordered" evidence="2">
    <location>
        <begin position="299"/>
        <end position="325"/>
    </location>
</feature>